<keyword evidence="2" id="KW-1185">Reference proteome</keyword>
<dbReference type="AlphaFoldDB" id="A0AAE0BES1"/>
<name>A0AAE0BES1_9CHLO</name>
<dbReference type="Proteomes" id="UP001190700">
    <property type="component" value="Unassembled WGS sequence"/>
</dbReference>
<dbReference type="EMBL" id="LGRX02035483">
    <property type="protein sequence ID" value="KAK3234690.1"/>
    <property type="molecule type" value="Genomic_DNA"/>
</dbReference>
<protein>
    <recommendedName>
        <fullName evidence="3">F-box domain-containing protein</fullName>
    </recommendedName>
</protein>
<reference evidence="1 2" key="1">
    <citation type="journal article" date="2015" name="Genome Biol. Evol.">
        <title>Comparative Genomics of a Bacterivorous Green Alga Reveals Evolutionary Causalities and Consequences of Phago-Mixotrophic Mode of Nutrition.</title>
        <authorList>
            <person name="Burns J.A."/>
            <person name="Paasch A."/>
            <person name="Narechania A."/>
            <person name="Kim E."/>
        </authorList>
    </citation>
    <scope>NUCLEOTIDE SEQUENCE [LARGE SCALE GENOMIC DNA]</scope>
    <source>
        <strain evidence="1 2">PLY_AMNH</strain>
    </source>
</reference>
<comment type="caution">
    <text evidence="1">The sequence shown here is derived from an EMBL/GenBank/DDBJ whole genome shotgun (WGS) entry which is preliminary data.</text>
</comment>
<evidence type="ECO:0000313" key="2">
    <source>
        <dbReference type="Proteomes" id="UP001190700"/>
    </source>
</evidence>
<accession>A0AAE0BES1</accession>
<evidence type="ECO:0000313" key="1">
    <source>
        <dbReference type="EMBL" id="KAK3234690.1"/>
    </source>
</evidence>
<proteinExistence type="predicted"/>
<dbReference type="SUPFAM" id="SSF81383">
    <property type="entry name" value="F-box domain"/>
    <property type="match status" value="1"/>
</dbReference>
<gene>
    <name evidence="1" type="ORF">CYMTET_55240</name>
</gene>
<sequence>MNAGTNVKSQKGRSSQTKEESWNRLPLEVWEEQIFCYLTVAQLRMLAYASPWFYELHRSGQLLGTRSCRADPIKFSQALAHNFGETWDAPSASLPRTLLKVCLNSVTATYQDAVHACATAASYEELLEAVRSFADTRAKALVNLCEFLEYSPGSAALPYGEPRRIFLNEAHHAFSRFSSLCQDVEERQQSLLNNWCDLCVVVPGHGPMYLCGACKIKNLARRQKWFFGRSDTRRTLQGMLVTETFNTNEHLECRFGKAWLSRFALTLDKFDSFKSH</sequence>
<evidence type="ECO:0008006" key="3">
    <source>
        <dbReference type="Google" id="ProtNLM"/>
    </source>
</evidence>
<dbReference type="InterPro" id="IPR036047">
    <property type="entry name" value="F-box-like_dom_sf"/>
</dbReference>
<organism evidence="1 2">
    <name type="scientific">Cymbomonas tetramitiformis</name>
    <dbReference type="NCBI Taxonomy" id="36881"/>
    <lineage>
        <taxon>Eukaryota</taxon>
        <taxon>Viridiplantae</taxon>
        <taxon>Chlorophyta</taxon>
        <taxon>Pyramimonadophyceae</taxon>
        <taxon>Pyramimonadales</taxon>
        <taxon>Pyramimonadaceae</taxon>
        <taxon>Cymbomonas</taxon>
    </lineage>
</organism>